<dbReference type="RefSeq" id="WP_009193762.1">
    <property type="nucleotide sequence ID" value="NZ_AODQ01000005.1"/>
</dbReference>
<comment type="caution">
    <text evidence="3">The sequence shown here is derived from an EMBL/GenBank/DDBJ whole genome shotgun (WGS) entry which is preliminary data.</text>
</comment>
<dbReference type="InterPro" id="IPR011032">
    <property type="entry name" value="GroES-like_sf"/>
</dbReference>
<name>M7NRY1_9BACT</name>
<dbReference type="STRING" id="1279009.ADICEAN_00353"/>
<dbReference type="GO" id="GO:0005524">
    <property type="term" value="F:ATP binding"/>
    <property type="evidence" value="ECO:0007669"/>
    <property type="project" value="InterPro"/>
</dbReference>
<reference evidence="3 4" key="1">
    <citation type="journal article" date="2013" name="Genome Announc.">
        <title>Draft Genome Sequence of Cesiribacter andamanensis Strain AMV16T, Isolated from a Soil Sample from a Mud Volcano in the Andaman Islands, India.</title>
        <authorList>
            <person name="Shivaji S."/>
            <person name="Ara S."/>
            <person name="Begum Z."/>
            <person name="Srinivas T.N."/>
            <person name="Singh A."/>
            <person name="Kumar Pinnaka A."/>
        </authorList>
    </citation>
    <scope>NUCLEOTIDE SEQUENCE [LARGE SCALE GENOMIC DNA]</scope>
    <source>
        <strain evidence="3 4">AMV16</strain>
    </source>
</reference>
<evidence type="ECO:0000256" key="2">
    <source>
        <dbReference type="ARBA" id="ARBA00023186"/>
    </source>
</evidence>
<dbReference type="eggNOG" id="COG0234">
    <property type="taxonomic scope" value="Bacteria"/>
</dbReference>
<evidence type="ECO:0000313" key="3">
    <source>
        <dbReference type="EMBL" id="EMR04455.1"/>
    </source>
</evidence>
<keyword evidence="4" id="KW-1185">Reference proteome</keyword>
<gene>
    <name evidence="3" type="ORF">ADICEAN_00353</name>
</gene>
<evidence type="ECO:0008006" key="5">
    <source>
        <dbReference type="Google" id="ProtNLM"/>
    </source>
</evidence>
<accession>M7NRY1</accession>
<sequence>MKSGTMLTHDNKLKKIIIIGDRVLIRPKQDDERTGSGLFLPPGVQEREQIRTGWVMKTGPGYALPYPAEGSDEPWKEADEKINYIPLQAREGDLAVYLQKGAYEVVIGGEKYVIIQQANILMLEREEDLFE</sequence>
<protein>
    <recommendedName>
        <fullName evidence="5">Co-chaperonin GroES</fullName>
    </recommendedName>
</protein>
<dbReference type="SMART" id="SM00883">
    <property type="entry name" value="Cpn10"/>
    <property type="match status" value="1"/>
</dbReference>
<dbReference type="Gene3D" id="2.30.33.40">
    <property type="entry name" value="GroES chaperonin"/>
    <property type="match status" value="1"/>
</dbReference>
<dbReference type="AlphaFoldDB" id="M7NRY1"/>
<dbReference type="GO" id="GO:0044183">
    <property type="term" value="F:protein folding chaperone"/>
    <property type="evidence" value="ECO:0007669"/>
    <property type="project" value="InterPro"/>
</dbReference>
<evidence type="ECO:0000256" key="1">
    <source>
        <dbReference type="ARBA" id="ARBA00006975"/>
    </source>
</evidence>
<dbReference type="CDD" id="cd00320">
    <property type="entry name" value="cpn10"/>
    <property type="match status" value="1"/>
</dbReference>
<proteinExistence type="inferred from homology"/>
<dbReference type="Proteomes" id="UP000011910">
    <property type="component" value="Unassembled WGS sequence"/>
</dbReference>
<dbReference type="InterPro" id="IPR020818">
    <property type="entry name" value="Chaperonin_GroES"/>
</dbReference>
<keyword evidence="2" id="KW-0143">Chaperone</keyword>
<organism evidence="3 4">
    <name type="scientific">Cesiribacter andamanensis AMV16</name>
    <dbReference type="NCBI Taxonomy" id="1279009"/>
    <lineage>
        <taxon>Bacteria</taxon>
        <taxon>Pseudomonadati</taxon>
        <taxon>Bacteroidota</taxon>
        <taxon>Cytophagia</taxon>
        <taxon>Cytophagales</taxon>
        <taxon>Cesiribacteraceae</taxon>
        <taxon>Cesiribacter</taxon>
    </lineage>
</organism>
<dbReference type="InterPro" id="IPR037124">
    <property type="entry name" value="Chaperonin_GroES_sf"/>
</dbReference>
<dbReference type="EMBL" id="AODQ01000005">
    <property type="protein sequence ID" value="EMR04455.1"/>
    <property type="molecule type" value="Genomic_DNA"/>
</dbReference>
<dbReference type="SUPFAM" id="SSF50129">
    <property type="entry name" value="GroES-like"/>
    <property type="match status" value="1"/>
</dbReference>
<dbReference type="Pfam" id="PF00166">
    <property type="entry name" value="Cpn10"/>
    <property type="match status" value="1"/>
</dbReference>
<evidence type="ECO:0000313" key="4">
    <source>
        <dbReference type="Proteomes" id="UP000011910"/>
    </source>
</evidence>
<dbReference type="PATRIC" id="fig|1279009.4.peg.354"/>
<comment type="similarity">
    <text evidence="1">Belongs to the GroES chaperonin family.</text>
</comment>